<sequence>MQFGVFDIFQVTPDVPAERVYAERLRDAELIDQLGLDYYFVAERHFLPLYRSPAPGVWLGAVAARTRRVRLGVLAYTVPLHNPVLLAEEISVLDHLSRGRAEVGVGLGHRPQELASLGIDPAKRQALFLESLVLMRRAWQGEPFDHPGIAFRFRELYVEPPYQRPHPPLWYAGTDPEAARWAGRNSLSLAVGFRPLGQLQPTCDAWRAGQAESTSGRARLALMRSLYVAESDAQARREMVADLRRLGRLFVPSPAEAATQTYHLGSAAEAEQALDRLLASEAVIAGSPETCAETIARAARALQLNVFLANPYLSGVEPRRVERTLRLLATAVRPRVEAALGVAPTRG</sequence>
<evidence type="ECO:0000313" key="2">
    <source>
        <dbReference type="EMBL" id="HEG92049.1"/>
    </source>
</evidence>
<gene>
    <name evidence="2" type="ORF">ENP34_11535</name>
</gene>
<protein>
    <submittedName>
        <fullName evidence="2">LLM class flavin-dependent oxidoreductase</fullName>
    </submittedName>
</protein>
<dbReference type="PANTHER" id="PTHR30137">
    <property type="entry name" value="LUCIFERASE-LIKE MONOOXYGENASE"/>
    <property type="match status" value="1"/>
</dbReference>
<comment type="caution">
    <text evidence="2">The sequence shown here is derived from an EMBL/GenBank/DDBJ whole genome shotgun (WGS) entry which is preliminary data.</text>
</comment>
<dbReference type="InterPro" id="IPR011251">
    <property type="entry name" value="Luciferase-like_dom"/>
</dbReference>
<dbReference type="EMBL" id="DSIY01000267">
    <property type="protein sequence ID" value="HEG92049.1"/>
    <property type="molecule type" value="Genomic_DNA"/>
</dbReference>
<dbReference type="SUPFAM" id="SSF51679">
    <property type="entry name" value="Bacterial luciferase-like"/>
    <property type="match status" value="1"/>
</dbReference>
<reference evidence="2" key="1">
    <citation type="journal article" date="2020" name="mSystems">
        <title>Genome- and Community-Level Interaction Insights into Carbon Utilization and Element Cycling Functions of Hydrothermarchaeota in Hydrothermal Sediment.</title>
        <authorList>
            <person name="Zhou Z."/>
            <person name="Liu Y."/>
            <person name="Xu W."/>
            <person name="Pan J."/>
            <person name="Luo Z.H."/>
            <person name="Li M."/>
        </authorList>
    </citation>
    <scope>NUCLEOTIDE SEQUENCE [LARGE SCALE GENOMIC DNA]</scope>
    <source>
        <strain evidence="2">SpSt-210</strain>
    </source>
</reference>
<accession>A0A831X1D1</accession>
<dbReference type="GO" id="GO:0016705">
    <property type="term" value="F:oxidoreductase activity, acting on paired donors, with incorporation or reduction of molecular oxygen"/>
    <property type="evidence" value="ECO:0007669"/>
    <property type="project" value="InterPro"/>
</dbReference>
<proteinExistence type="predicted"/>
<dbReference type="InterPro" id="IPR036661">
    <property type="entry name" value="Luciferase-like_sf"/>
</dbReference>
<dbReference type="Gene3D" id="3.20.20.30">
    <property type="entry name" value="Luciferase-like domain"/>
    <property type="match status" value="1"/>
</dbReference>
<feature type="domain" description="Luciferase-like" evidence="1">
    <location>
        <begin position="1"/>
        <end position="300"/>
    </location>
</feature>
<dbReference type="InterPro" id="IPR050766">
    <property type="entry name" value="Bact_Lucif_Oxidored"/>
</dbReference>
<evidence type="ECO:0000259" key="1">
    <source>
        <dbReference type="Pfam" id="PF00296"/>
    </source>
</evidence>
<organism evidence="2">
    <name type="scientific">Thermorudis peleae</name>
    <dbReference type="NCBI Taxonomy" id="1382356"/>
    <lineage>
        <taxon>Bacteria</taxon>
        <taxon>Pseudomonadati</taxon>
        <taxon>Thermomicrobiota</taxon>
        <taxon>Thermomicrobia</taxon>
        <taxon>Thermomicrobia incertae sedis</taxon>
        <taxon>Thermorudis</taxon>
    </lineage>
</organism>
<dbReference type="Pfam" id="PF00296">
    <property type="entry name" value="Bac_luciferase"/>
    <property type="match status" value="1"/>
</dbReference>
<dbReference type="AlphaFoldDB" id="A0A831X1D1"/>
<dbReference type="PANTHER" id="PTHR30137:SF6">
    <property type="entry name" value="LUCIFERASE-LIKE MONOOXYGENASE"/>
    <property type="match status" value="1"/>
</dbReference>
<dbReference type="GO" id="GO:0005829">
    <property type="term" value="C:cytosol"/>
    <property type="evidence" value="ECO:0007669"/>
    <property type="project" value="TreeGrafter"/>
</dbReference>
<name>A0A831X1D1_9BACT</name>